<gene>
    <name evidence="5" type="ORF">DLM75_16205</name>
</gene>
<dbReference type="EMBL" id="QHCT01000004">
    <property type="protein sequence ID" value="RHX89374.1"/>
    <property type="molecule type" value="Genomic_DNA"/>
</dbReference>
<organism evidence="5 6">
    <name type="scientific">Leptospira stimsonii</name>
    <dbReference type="NCBI Taxonomy" id="2202203"/>
    <lineage>
        <taxon>Bacteria</taxon>
        <taxon>Pseudomonadati</taxon>
        <taxon>Spirochaetota</taxon>
        <taxon>Spirochaetia</taxon>
        <taxon>Leptospirales</taxon>
        <taxon>Leptospiraceae</taxon>
        <taxon>Leptospira</taxon>
    </lineage>
</organism>
<accession>A0A396Z6P8</accession>
<protein>
    <recommendedName>
        <fullName evidence="7">VCBS repeat-containing protein</fullName>
    </recommendedName>
</protein>
<keyword evidence="1" id="KW-0732">Signal</keyword>
<dbReference type="PRINTS" id="PR01185">
    <property type="entry name" value="INTEGRINA"/>
</dbReference>
<dbReference type="SUPFAM" id="SSF69318">
    <property type="entry name" value="Integrin alpha N-terminal domain"/>
    <property type="match status" value="2"/>
</dbReference>
<keyword evidence="2" id="KW-0677">Repeat</keyword>
<dbReference type="Gene3D" id="2.130.10.130">
    <property type="entry name" value="Integrin alpha, N-terminal"/>
    <property type="match status" value="4"/>
</dbReference>
<keyword evidence="4" id="KW-0325">Glycoprotein</keyword>
<evidence type="ECO:0000256" key="4">
    <source>
        <dbReference type="ARBA" id="ARBA00023180"/>
    </source>
</evidence>
<reference evidence="6" key="1">
    <citation type="submission" date="2018-05" db="EMBL/GenBank/DDBJ databases">
        <title>Leptospira yasudae sp. nov. and Leptospira stimsonii sp. nov., two pathogenic species of the genus Leptospira isolated from environmental sources.</title>
        <authorList>
            <person name="Casanovas-Massana A."/>
            <person name="Hamond C."/>
            <person name="Santos L.A."/>
            <person name="Hacker K.P."/>
            <person name="Balassiano I."/>
            <person name="Medeiros M.A."/>
            <person name="Reis M.G."/>
            <person name="Ko A.I."/>
            <person name="Wunder E.A."/>
        </authorList>
    </citation>
    <scope>NUCLEOTIDE SEQUENCE [LARGE SCALE GENOMIC DNA]</scope>
    <source>
        <strain evidence="6">Yale</strain>
    </source>
</reference>
<evidence type="ECO:0000313" key="6">
    <source>
        <dbReference type="Proteomes" id="UP000265798"/>
    </source>
</evidence>
<dbReference type="GO" id="GO:0016787">
    <property type="term" value="F:hydrolase activity"/>
    <property type="evidence" value="ECO:0007669"/>
    <property type="project" value="UniProtKB-KW"/>
</dbReference>
<dbReference type="PROSITE" id="PS51257">
    <property type="entry name" value="PROKAR_LIPOPROTEIN"/>
    <property type="match status" value="1"/>
</dbReference>
<dbReference type="Pfam" id="PF13517">
    <property type="entry name" value="FG-GAP_3"/>
    <property type="match status" value="1"/>
</dbReference>
<dbReference type="PANTHER" id="PTHR23221">
    <property type="entry name" value="GLYCOSYLPHOSPHATIDYLINOSITOL PHOSPHOLIPASE D"/>
    <property type="match status" value="1"/>
</dbReference>
<evidence type="ECO:0008006" key="7">
    <source>
        <dbReference type="Google" id="ProtNLM"/>
    </source>
</evidence>
<dbReference type="InterPro" id="IPR000413">
    <property type="entry name" value="Integrin_alpha"/>
</dbReference>
<dbReference type="AlphaFoldDB" id="A0A396Z6P8"/>
<keyword evidence="3" id="KW-0378">Hydrolase</keyword>
<dbReference type="SMART" id="SM00191">
    <property type="entry name" value="Int_alpha"/>
    <property type="match status" value="7"/>
</dbReference>
<dbReference type="InterPro" id="IPR028994">
    <property type="entry name" value="Integrin_alpha_N"/>
</dbReference>
<proteinExistence type="predicted"/>
<dbReference type="PROSITE" id="PS51470">
    <property type="entry name" value="FG_GAP"/>
    <property type="match status" value="2"/>
</dbReference>
<dbReference type="GO" id="GO:0007155">
    <property type="term" value="P:cell adhesion"/>
    <property type="evidence" value="ECO:0007669"/>
    <property type="project" value="InterPro"/>
</dbReference>
<evidence type="ECO:0000256" key="2">
    <source>
        <dbReference type="ARBA" id="ARBA00022737"/>
    </source>
</evidence>
<sequence length="567" mass="57609">MKRIQKFNGSAVFLSLWLMGCVKPIFNPEITFSRAWTETEILKCLLSGSCLGQTQPTLKVANLSSSRNSILESGFIVGTANDDLSSIEVSLDAGPFLPATGTVQWRYLIPSSWKAGSFHSIQVRSRDFSGNPSGILNYGMWKGKNKDVNGDGFPDIAIGASLFSTTRNGDIYLYYGLGMGGFNPTNATMANVIITGDAAASFGYALQLGDVNGDGFADLVAGGSFEYGGANGKVYIFYSNGTSGIFASSFANANLVLNAGASTTLGYSLSLGDVNGDGITDIATSGYVGSGIAQIYHGGTGGVSPAPNTSIVGPGTNFGSAIRLGDLNGDGFSDLIVNGNTYSASSGRLWIFHSGPGGITATNTATPTLTLTGASPNDTFGISMETGDINGDGFEDLIAASPGYSGSNGRVYTFHGSSSGLTAVSVSGANQTLTAGTAAESFGGSLALGDVNGDGFSDLAVSATNFNAGLGKTVVFHSTGTTISGATSTIIEGESPGDTFGVGAFGDWNADGFADWIAGAAGNTTSSGRAYLFYSQGASGLDVSLAASANLAISGPTNSLFGSTFSR</sequence>
<dbReference type="PANTHER" id="PTHR23221:SF7">
    <property type="entry name" value="PHOSPHATIDYLINOSITOL-GLYCAN-SPECIFIC PHOSPHOLIPASE D"/>
    <property type="match status" value="1"/>
</dbReference>
<evidence type="ECO:0000256" key="3">
    <source>
        <dbReference type="ARBA" id="ARBA00022801"/>
    </source>
</evidence>
<dbReference type="InterPro" id="IPR013517">
    <property type="entry name" value="FG-GAP"/>
</dbReference>
<dbReference type="InterPro" id="IPR013519">
    <property type="entry name" value="Int_alpha_beta-p"/>
</dbReference>
<name>A0A396Z6P8_9LEPT</name>
<dbReference type="Pfam" id="PF01839">
    <property type="entry name" value="FG-GAP"/>
    <property type="match status" value="4"/>
</dbReference>
<evidence type="ECO:0000256" key="1">
    <source>
        <dbReference type="ARBA" id="ARBA00022729"/>
    </source>
</evidence>
<comment type="caution">
    <text evidence="5">The sequence shown here is derived from an EMBL/GenBank/DDBJ whole genome shotgun (WGS) entry which is preliminary data.</text>
</comment>
<dbReference type="OrthoDB" id="344301at2"/>
<dbReference type="Proteomes" id="UP000265798">
    <property type="component" value="Unassembled WGS sequence"/>
</dbReference>
<evidence type="ECO:0000313" key="5">
    <source>
        <dbReference type="EMBL" id="RHX89374.1"/>
    </source>
</evidence>
<dbReference type="RefSeq" id="WP_118969533.1">
    <property type="nucleotide sequence ID" value="NZ_QHCT01000004.1"/>
</dbReference>
<dbReference type="GO" id="GO:0008305">
    <property type="term" value="C:integrin complex"/>
    <property type="evidence" value="ECO:0007669"/>
    <property type="project" value="InterPro"/>
</dbReference>